<evidence type="ECO:0000313" key="3">
    <source>
        <dbReference type="Proteomes" id="UP000003635"/>
    </source>
</evidence>
<proteinExistence type="predicted"/>
<dbReference type="RefSeq" id="WP_007256850.1">
    <property type="nucleotide sequence ID" value="NZ_CH724109.1"/>
</dbReference>
<dbReference type="EMBL" id="AAOT01000014">
    <property type="protein sequence ID" value="EAR51320.1"/>
    <property type="molecule type" value="Genomic_DNA"/>
</dbReference>
<dbReference type="SUPFAM" id="SSF54909">
    <property type="entry name" value="Dimeric alpha+beta barrel"/>
    <property type="match status" value="1"/>
</dbReference>
<dbReference type="Gene3D" id="3.30.70.100">
    <property type="match status" value="1"/>
</dbReference>
<dbReference type="InterPro" id="IPR050744">
    <property type="entry name" value="AI-2_Isomerase_LsrG"/>
</dbReference>
<dbReference type="PANTHER" id="PTHR33336">
    <property type="entry name" value="QUINOL MONOOXYGENASE YGIN-RELATED"/>
    <property type="match status" value="1"/>
</dbReference>
<dbReference type="GO" id="GO:0016491">
    <property type="term" value="F:oxidoreductase activity"/>
    <property type="evidence" value="ECO:0007669"/>
    <property type="project" value="TreeGrafter"/>
</dbReference>
<feature type="domain" description="ABM" evidence="1">
    <location>
        <begin position="2"/>
        <end position="91"/>
    </location>
</feature>
<dbReference type="Proteomes" id="UP000003635">
    <property type="component" value="Unassembled WGS sequence"/>
</dbReference>
<dbReference type="eggNOG" id="COG1359">
    <property type="taxonomic scope" value="Bacteria"/>
</dbReference>
<dbReference type="AlphaFoldDB" id="Q2CF07"/>
<evidence type="ECO:0000313" key="2">
    <source>
        <dbReference type="EMBL" id="EAR51320.1"/>
    </source>
</evidence>
<gene>
    <name evidence="2" type="ORF">OG2516_17865</name>
</gene>
<dbReference type="OrthoDB" id="9812754at2"/>
<dbReference type="PROSITE" id="PS51725">
    <property type="entry name" value="ABM"/>
    <property type="match status" value="1"/>
</dbReference>
<sequence length="98" mass="11057">MHCVSVEFEVRPGAEADFVARVAQQAADSLRLEEGCHVFDVWQGGDSPLRVFLYEVYTDAAAFEAHLGMDHFNAFDAEVADCVADKRVRRWEEVRHGT</sequence>
<organism evidence="2 3">
    <name type="scientific">Oceanicola granulosus (strain ATCC BAA-861 / DSM 15982 / KCTC 12143 / HTCC2516)</name>
    <dbReference type="NCBI Taxonomy" id="314256"/>
    <lineage>
        <taxon>Bacteria</taxon>
        <taxon>Pseudomonadati</taxon>
        <taxon>Pseudomonadota</taxon>
        <taxon>Alphaproteobacteria</taxon>
        <taxon>Rhodobacterales</taxon>
        <taxon>Roseobacteraceae</taxon>
        <taxon>Oceanicola</taxon>
    </lineage>
</organism>
<dbReference type="STRING" id="314256.OG2516_17865"/>
<name>Q2CF07_OCEGH</name>
<dbReference type="PANTHER" id="PTHR33336:SF1">
    <property type="entry name" value="(4S)-4-HYDROXY-5-PHOSPHONOOXYPENTANE-2,3-DIONE ISOMERASE"/>
    <property type="match status" value="1"/>
</dbReference>
<dbReference type="InterPro" id="IPR007138">
    <property type="entry name" value="ABM_dom"/>
</dbReference>
<dbReference type="HOGENOM" id="CLU_131496_3_2_5"/>
<reference evidence="2 3" key="1">
    <citation type="journal article" date="2010" name="J. Bacteriol.">
        <title>Genome sequences of Oceanicola granulosus HTCC2516(T) and Oceanicola batsensis HTCC2597(TDelta).</title>
        <authorList>
            <person name="Thrash J.C."/>
            <person name="Cho J.C."/>
            <person name="Vergin K.L."/>
            <person name="Giovannoni S.J."/>
        </authorList>
    </citation>
    <scope>NUCLEOTIDE SEQUENCE [LARGE SCALE GENOMIC DNA]</scope>
    <source>
        <strain evidence="3">ATCC BAA-861 / DSM 15982 / KCTC 12143 / HTCC2516</strain>
    </source>
</reference>
<evidence type="ECO:0000259" key="1">
    <source>
        <dbReference type="PROSITE" id="PS51725"/>
    </source>
</evidence>
<dbReference type="GO" id="GO:0005829">
    <property type="term" value="C:cytosol"/>
    <property type="evidence" value="ECO:0007669"/>
    <property type="project" value="TreeGrafter"/>
</dbReference>
<protein>
    <recommendedName>
        <fullName evidence="1">ABM domain-containing protein</fullName>
    </recommendedName>
</protein>
<dbReference type="Pfam" id="PF03992">
    <property type="entry name" value="ABM"/>
    <property type="match status" value="1"/>
</dbReference>
<accession>Q2CF07</accession>
<dbReference type="InterPro" id="IPR011008">
    <property type="entry name" value="Dimeric_a/b-barrel"/>
</dbReference>
<comment type="caution">
    <text evidence="2">The sequence shown here is derived from an EMBL/GenBank/DDBJ whole genome shotgun (WGS) entry which is preliminary data.</text>
</comment>
<keyword evidence="3" id="KW-1185">Reference proteome</keyword>